<keyword evidence="11" id="KW-0186">Copper</keyword>
<evidence type="ECO:0000259" key="15">
    <source>
        <dbReference type="Pfam" id="PF05425"/>
    </source>
</evidence>
<feature type="domain" description="CopC" evidence="14">
    <location>
        <begin position="27"/>
        <end position="122"/>
    </location>
</feature>
<dbReference type="PANTHER" id="PTHR34820:SF4">
    <property type="entry name" value="INNER MEMBRANE PROTEIN YEBZ"/>
    <property type="match status" value="1"/>
</dbReference>
<evidence type="ECO:0000256" key="13">
    <source>
        <dbReference type="SAM" id="Phobius"/>
    </source>
</evidence>
<evidence type="ECO:0000313" key="16">
    <source>
        <dbReference type="EMBL" id="MBK1962679.1"/>
    </source>
</evidence>
<accession>A0ABS1G716</accession>
<keyword evidence="5" id="KW-0433">Leucine-rich repeat</keyword>
<feature type="transmembrane region" description="Helical" evidence="13">
    <location>
        <begin position="333"/>
        <end position="351"/>
    </location>
</feature>
<gene>
    <name evidence="16" type="ORF">JI642_11295</name>
</gene>
<keyword evidence="10 13" id="KW-1133">Transmembrane helix</keyword>
<dbReference type="InterPro" id="IPR007348">
    <property type="entry name" value="CopC_dom"/>
</dbReference>
<feature type="transmembrane region" description="Helical" evidence="13">
    <location>
        <begin position="150"/>
        <end position="170"/>
    </location>
</feature>
<evidence type="ECO:0000256" key="5">
    <source>
        <dbReference type="ARBA" id="ARBA00022614"/>
    </source>
</evidence>
<evidence type="ECO:0000256" key="4">
    <source>
        <dbReference type="ARBA" id="ARBA00022525"/>
    </source>
</evidence>
<dbReference type="Gene3D" id="2.60.40.1220">
    <property type="match status" value="1"/>
</dbReference>
<evidence type="ECO:0000256" key="1">
    <source>
        <dbReference type="ARBA" id="ARBA00004613"/>
    </source>
</evidence>
<evidence type="ECO:0000313" key="17">
    <source>
        <dbReference type="Proteomes" id="UP000633035"/>
    </source>
</evidence>
<evidence type="ECO:0000256" key="10">
    <source>
        <dbReference type="ARBA" id="ARBA00022989"/>
    </source>
</evidence>
<comment type="subcellular location">
    <subcellularLocation>
        <location evidence="2">Cell membrane</location>
        <topology evidence="2">Multi-pass membrane protein</topology>
    </subcellularLocation>
    <subcellularLocation>
        <location evidence="1">Secreted</location>
    </subcellularLocation>
</comment>
<evidence type="ECO:0000256" key="7">
    <source>
        <dbReference type="ARBA" id="ARBA00022723"/>
    </source>
</evidence>
<feature type="transmembrane region" description="Helical" evidence="13">
    <location>
        <begin position="190"/>
        <end position="215"/>
    </location>
</feature>
<organism evidence="16 17">
    <name type="scientific">Listeria ivanovii subsp. londoniensis</name>
    <dbReference type="NCBI Taxonomy" id="202752"/>
    <lineage>
        <taxon>Bacteria</taxon>
        <taxon>Bacillati</taxon>
        <taxon>Bacillota</taxon>
        <taxon>Bacilli</taxon>
        <taxon>Bacillales</taxon>
        <taxon>Listeriaceae</taxon>
        <taxon>Listeria</taxon>
    </lineage>
</organism>
<evidence type="ECO:0000259" key="14">
    <source>
        <dbReference type="Pfam" id="PF04234"/>
    </source>
</evidence>
<keyword evidence="12 13" id="KW-0472">Membrane</keyword>
<keyword evidence="17" id="KW-1185">Reference proteome</keyword>
<dbReference type="EMBL" id="JAENOF010000014">
    <property type="protein sequence ID" value="MBK1962679.1"/>
    <property type="molecule type" value="Genomic_DNA"/>
</dbReference>
<proteinExistence type="predicted"/>
<dbReference type="RefSeq" id="WP_038407679.1">
    <property type="nucleotide sequence ID" value="NZ_CP009575.1"/>
</dbReference>
<feature type="transmembrane region" description="Helical" evidence="13">
    <location>
        <begin position="371"/>
        <end position="392"/>
    </location>
</feature>
<comment type="caution">
    <text evidence="16">The sequence shown here is derived from an EMBL/GenBank/DDBJ whole genome shotgun (WGS) entry which is preliminary data.</text>
</comment>
<evidence type="ECO:0000256" key="12">
    <source>
        <dbReference type="ARBA" id="ARBA00023136"/>
    </source>
</evidence>
<evidence type="ECO:0000256" key="8">
    <source>
        <dbReference type="ARBA" id="ARBA00022729"/>
    </source>
</evidence>
<evidence type="ECO:0000256" key="2">
    <source>
        <dbReference type="ARBA" id="ARBA00004651"/>
    </source>
</evidence>
<protein>
    <submittedName>
        <fullName evidence="16">Copper resistance protein CopC</fullName>
    </submittedName>
</protein>
<sequence length="542" mass="59643">MKFLKKGIFLFILIYILSVPTELVSAHAYLENANPADQSHIQTAPEKVTLVFNEEIEADFPLIEVKNSKGEQVKTGKTTVSKQNNHIVESALPNDLKPDVYAVSWRVVSADGHAVSGVISFKLGDTKASFQETAAPVSGTDLPISSIQKALLYIGFSLFIGMLVFGFGLYPRNEPMTKEIVQRLKKLTIVALILLGLAIILQVFVQTSITTGVSITASAQPANLFSFLTETKTGYIWISEFIVWTMLFLFTLIMFAKEKQWSWLALVTESVLVAYLIFTKAQNGHAAASADKLISITADILHMVAASVWVGGIIVLLFVLPRTKKAKQVWSRFAVIATIAVVSILASGLLMAVMNLGQMKSLFTTNYGKLLLFKIGLFLLMALLGLAHYIYLKLKKEKLPFKTIMLELVIGTVILIVASALTNLQTPPPAAPKTYDETITAQEEKAKINLKIAPATVGQNQFIITFLTESGAVKTDLQQVTITTKSTKTDEKATFQAKLASENQYFAEGLYINQTGKWEVAVHGLTKDFANIDQTFHINIKQ</sequence>
<reference evidence="16 17" key="1">
    <citation type="submission" date="2021-01" db="EMBL/GenBank/DDBJ databases">
        <title>Listeria ivanovii strains from Norway.</title>
        <authorList>
            <person name="Fagerlund A."/>
        </authorList>
    </citation>
    <scope>NUCLEOTIDE SEQUENCE [LARGE SCALE GENOMIC DNA]</scope>
    <source>
        <strain evidence="16 17">MF6989</strain>
    </source>
</reference>
<feature type="domain" description="Copper resistance protein D" evidence="15">
    <location>
        <begin position="328"/>
        <end position="421"/>
    </location>
</feature>
<keyword evidence="9" id="KW-0677">Repeat</keyword>
<dbReference type="InterPro" id="IPR014756">
    <property type="entry name" value="Ig_E-set"/>
</dbReference>
<dbReference type="Pfam" id="PF05425">
    <property type="entry name" value="CopD"/>
    <property type="match status" value="1"/>
</dbReference>
<dbReference type="PANTHER" id="PTHR34820">
    <property type="entry name" value="INNER MEMBRANE PROTEIN YEBZ"/>
    <property type="match status" value="1"/>
</dbReference>
<dbReference type="InterPro" id="IPR014755">
    <property type="entry name" value="Cu-Rt/internalin_Ig-like"/>
</dbReference>
<feature type="transmembrane region" description="Helical" evidence="13">
    <location>
        <begin position="404"/>
        <end position="424"/>
    </location>
</feature>
<dbReference type="Pfam" id="PF04234">
    <property type="entry name" value="CopC"/>
    <property type="match status" value="1"/>
</dbReference>
<feature type="transmembrane region" description="Helical" evidence="13">
    <location>
        <begin position="300"/>
        <end position="321"/>
    </location>
</feature>
<keyword evidence="7" id="KW-0479">Metal-binding</keyword>
<keyword evidence="4" id="KW-0964">Secreted</keyword>
<feature type="transmembrane region" description="Helical" evidence="13">
    <location>
        <begin position="235"/>
        <end position="256"/>
    </location>
</feature>
<dbReference type="InterPro" id="IPR008457">
    <property type="entry name" value="Cu-R_CopD_dom"/>
</dbReference>
<dbReference type="InterPro" id="IPR032694">
    <property type="entry name" value="CopC/D"/>
</dbReference>
<dbReference type="SUPFAM" id="SSF81296">
    <property type="entry name" value="E set domains"/>
    <property type="match status" value="1"/>
</dbReference>
<keyword evidence="6 13" id="KW-0812">Transmembrane</keyword>
<keyword evidence="8" id="KW-0732">Signal</keyword>
<evidence type="ECO:0000256" key="9">
    <source>
        <dbReference type="ARBA" id="ARBA00022737"/>
    </source>
</evidence>
<evidence type="ECO:0000256" key="6">
    <source>
        <dbReference type="ARBA" id="ARBA00022692"/>
    </source>
</evidence>
<feature type="transmembrane region" description="Helical" evidence="13">
    <location>
        <begin position="263"/>
        <end position="280"/>
    </location>
</feature>
<evidence type="ECO:0000256" key="3">
    <source>
        <dbReference type="ARBA" id="ARBA00022475"/>
    </source>
</evidence>
<keyword evidence="3" id="KW-1003">Cell membrane</keyword>
<evidence type="ECO:0000256" key="11">
    <source>
        <dbReference type="ARBA" id="ARBA00023008"/>
    </source>
</evidence>
<name>A0ABS1G716_LISIV</name>
<dbReference type="Proteomes" id="UP000633035">
    <property type="component" value="Unassembled WGS sequence"/>
</dbReference>